<gene>
    <name evidence="1" type="ORF">M9H77_14077</name>
</gene>
<name>A0ACC0BM64_CATRO</name>
<organism evidence="1 2">
    <name type="scientific">Catharanthus roseus</name>
    <name type="common">Madagascar periwinkle</name>
    <name type="synonym">Vinca rosea</name>
    <dbReference type="NCBI Taxonomy" id="4058"/>
    <lineage>
        <taxon>Eukaryota</taxon>
        <taxon>Viridiplantae</taxon>
        <taxon>Streptophyta</taxon>
        <taxon>Embryophyta</taxon>
        <taxon>Tracheophyta</taxon>
        <taxon>Spermatophyta</taxon>
        <taxon>Magnoliopsida</taxon>
        <taxon>eudicotyledons</taxon>
        <taxon>Gunneridae</taxon>
        <taxon>Pentapetalae</taxon>
        <taxon>asterids</taxon>
        <taxon>lamiids</taxon>
        <taxon>Gentianales</taxon>
        <taxon>Apocynaceae</taxon>
        <taxon>Rauvolfioideae</taxon>
        <taxon>Vinceae</taxon>
        <taxon>Catharanthinae</taxon>
        <taxon>Catharanthus</taxon>
    </lineage>
</organism>
<evidence type="ECO:0000313" key="2">
    <source>
        <dbReference type="Proteomes" id="UP001060085"/>
    </source>
</evidence>
<evidence type="ECO:0000313" key="1">
    <source>
        <dbReference type="EMBL" id="KAI5673713.1"/>
    </source>
</evidence>
<dbReference type="EMBL" id="CM044703">
    <property type="protein sequence ID" value="KAI5673713.1"/>
    <property type="molecule type" value="Genomic_DNA"/>
</dbReference>
<keyword evidence="2" id="KW-1185">Reference proteome</keyword>
<comment type="caution">
    <text evidence="1">The sequence shown here is derived from an EMBL/GenBank/DDBJ whole genome shotgun (WGS) entry which is preliminary data.</text>
</comment>
<reference evidence="2" key="1">
    <citation type="journal article" date="2023" name="Nat. Plants">
        <title>Single-cell RNA sequencing provides a high-resolution roadmap for understanding the multicellular compartmentation of specialized metabolism.</title>
        <authorList>
            <person name="Sun S."/>
            <person name="Shen X."/>
            <person name="Li Y."/>
            <person name="Li Y."/>
            <person name="Wang S."/>
            <person name="Li R."/>
            <person name="Zhang H."/>
            <person name="Shen G."/>
            <person name="Guo B."/>
            <person name="Wei J."/>
            <person name="Xu J."/>
            <person name="St-Pierre B."/>
            <person name="Chen S."/>
            <person name="Sun C."/>
        </authorList>
    </citation>
    <scope>NUCLEOTIDE SEQUENCE [LARGE SCALE GENOMIC DNA]</scope>
</reference>
<proteinExistence type="predicted"/>
<accession>A0ACC0BM64</accession>
<sequence>MAPVSQEDRNKEGGRRVTDMQDGTQRRQRDKKKKGAVPLQKAESLPTAAESDLTADAEEMRTGDDAELRCVTEATSLTQQKKTPSFSLSFRLSLTATQLRKRSCKTASVSHEDRNKEGGRRVTDAQDSTTEKAERQEEERGCAATVGQPRG</sequence>
<dbReference type="Proteomes" id="UP001060085">
    <property type="component" value="Linkage Group LG03"/>
</dbReference>
<protein>
    <submittedName>
        <fullName evidence="1">Uncharacterized protein</fullName>
    </submittedName>
</protein>